<organism evidence="3 4">
    <name type="scientific">Butyrivibrio fibrisolvens</name>
    <dbReference type="NCBI Taxonomy" id="831"/>
    <lineage>
        <taxon>Bacteria</taxon>
        <taxon>Bacillati</taxon>
        <taxon>Bacillota</taxon>
        <taxon>Clostridia</taxon>
        <taxon>Lachnospirales</taxon>
        <taxon>Lachnospiraceae</taxon>
        <taxon>Butyrivibrio</taxon>
    </lineage>
</organism>
<accession>A0A1H9S7Y1</accession>
<dbReference type="Gene3D" id="2.60.40.10">
    <property type="entry name" value="Immunoglobulins"/>
    <property type="match status" value="1"/>
</dbReference>
<keyword evidence="2" id="KW-0378">Hydrolase</keyword>
<evidence type="ECO:0000313" key="3">
    <source>
        <dbReference type="EMBL" id="SER81061.1"/>
    </source>
</evidence>
<dbReference type="CDD" id="cd01821">
    <property type="entry name" value="Rhamnogalacturan_acetylesterase_like"/>
    <property type="match status" value="1"/>
</dbReference>
<evidence type="ECO:0000256" key="2">
    <source>
        <dbReference type="ARBA" id="ARBA00022801"/>
    </source>
</evidence>
<dbReference type="EMBL" id="FOGJ01000011">
    <property type="protein sequence ID" value="SER81061.1"/>
    <property type="molecule type" value="Genomic_DNA"/>
</dbReference>
<evidence type="ECO:0000256" key="1">
    <source>
        <dbReference type="ARBA" id="ARBA00008668"/>
    </source>
</evidence>
<proteinExistence type="inferred from homology"/>
<gene>
    <name evidence="3" type="ORF">SAMN04487884_111114</name>
</gene>
<dbReference type="PANTHER" id="PTHR43695:SF1">
    <property type="entry name" value="RHAMNOGALACTURONAN ACETYLESTERASE"/>
    <property type="match status" value="1"/>
</dbReference>
<dbReference type="InterPro" id="IPR013783">
    <property type="entry name" value="Ig-like_fold"/>
</dbReference>
<evidence type="ECO:0000313" key="4">
    <source>
        <dbReference type="Proteomes" id="UP000182584"/>
    </source>
</evidence>
<dbReference type="InterPro" id="IPR036514">
    <property type="entry name" value="SGNH_hydro_sf"/>
</dbReference>
<dbReference type="InterPro" id="IPR037459">
    <property type="entry name" value="RhgT-like"/>
</dbReference>
<sequence>MDIEKFEIGYKEYPDKAKGWSGGVYYPRKEVVKRIQTQQDEVKDIPTAIDTVINGTLKISSRTWTETEETGFGIYTYVEGPIFVLKTGLKDYKWTVIFSNQGREPIRVNCYADEVLMIKDAMIMPGCDQEISFINCSIHENTTLQFFVSDAATCKEDAGFNSLYIKDIEYIECEEKKQGIKPTIFLASDSTVQTYEKFYYPQMGWGQAFEKYFCPGEELTEYMSDDRIYPQCHVYEKESIIIENRSIGARSSRSFIDEGKWNALLRRARPGDYCFIQWAHNDATAVRPNRYVSVSEFDGFLMKYIDSCRSRGIYPVLVTPVSRRNCDDNNGEFPLSFGEYRDVMIEVGRREHVPTIDLCRMSNEYMKKVGPEEAKDLHLWCPAGAYPDGAYKDGVSDNTHLQEYGALIYARMVAGAILTMEGFEEIDKLKPYVDISFEPVKEPLMVKEGPGRLDTATDIPTGFAMQELYVADSMANFLLIWNDVEGARSYNVYRKGSVDFQFFPLRSVTVKEKKSASVLPFRLPAADVYQVKVTAVFEDGSESESSRIIEFRA</sequence>
<dbReference type="OrthoDB" id="9807041at2"/>
<dbReference type="Proteomes" id="UP000182584">
    <property type="component" value="Unassembled WGS sequence"/>
</dbReference>
<comment type="similarity">
    <text evidence="1">Belongs to the 'GDSL' lipolytic enzyme family.</text>
</comment>
<reference evidence="3 4" key="1">
    <citation type="submission" date="2016-10" db="EMBL/GenBank/DDBJ databases">
        <authorList>
            <person name="de Groot N.N."/>
        </authorList>
    </citation>
    <scope>NUCLEOTIDE SEQUENCE [LARGE SCALE GENOMIC DNA]</scope>
    <source>
        <strain evidence="3 4">AR40</strain>
    </source>
</reference>
<dbReference type="AlphaFoldDB" id="A0A1H9S7Y1"/>
<dbReference type="PANTHER" id="PTHR43695">
    <property type="entry name" value="PUTATIVE (AFU_ORTHOLOGUE AFUA_2G17250)-RELATED"/>
    <property type="match status" value="1"/>
</dbReference>
<dbReference type="RefSeq" id="WP_074756061.1">
    <property type="nucleotide sequence ID" value="NZ_FOGJ01000011.1"/>
</dbReference>
<name>A0A1H9S7Y1_BUTFI</name>
<dbReference type="SUPFAM" id="SSF52266">
    <property type="entry name" value="SGNH hydrolase"/>
    <property type="match status" value="1"/>
</dbReference>
<dbReference type="GO" id="GO:0016787">
    <property type="term" value="F:hydrolase activity"/>
    <property type="evidence" value="ECO:0007669"/>
    <property type="project" value="UniProtKB-KW"/>
</dbReference>
<dbReference type="Gene3D" id="3.40.50.1110">
    <property type="entry name" value="SGNH hydrolase"/>
    <property type="match status" value="1"/>
</dbReference>
<protein>
    <submittedName>
        <fullName evidence="3">Lysophospholipase L1</fullName>
    </submittedName>
</protein>